<evidence type="ECO:0000313" key="2">
    <source>
        <dbReference type="EMBL" id="VFS47433.1"/>
    </source>
</evidence>
<dbReference type="Proteomes" id="UP000373449">
    <property type="component" value="Unassembled WGS sequence"/>
</dbReference>
<dbReference type="Proteomes" id="UP000224974">
    <property type="component" value="Unassembled WGS sequence"/>
</dbReference>
<dbReference type="RefSeq" id="WP_029094701.1">
    <property type="nucleotide sequence ID" value="NZ_CAADJA010000002.1"/>
</dbReference>
<reference evidence="1" key="1">
    <citation type="submission" date="2017-09" db="EMBL/GenBank/DDBJ databases">
        <title>FDA dAtabase for Regulatory Grade micrObial Sequences (FDA-ARGOS): Supporting development and validation of Infectious Disease Dx tests.</title>
        <authorList>
            <person name="Minogue T."/>
            <person name="Wolcott M."/>
            <person name="Wasieloski L."/>
            <person name="Aguilar W."/>
            <person name="Moore D."/>
            <person name="Tallon L.J."/>
            <person name="Sadzewicz L."/>
            <person name="Ott S."/>
            <person name="Zhao X."/>
            <person name="Nagaraj S."/>
            <person name="Vavikolanu K."/>
            <person name="Aluvathingal J."/>
            <person name="Nadendla S."/>
            <person name="Sichtig H."/>
        </authorList>
    </citation>
    <scope>NUCLEOTIDE SEQUENCE</scope>
    <source>
        <strain evidence="1">FDAARGOS_387</strain>
    </source>
</reference>
<dbReference type="EMBL" id="PDDX01000001">
    <property type="protein sequence ID" value="PHI29223.1"/>
    <property type="molecule type" value="Genomic_DNA"/>
</dbReference>
<dbReference type="EMBL" id="CAADJA010000002">
    <property type="protein sequence ID" value="VFS47433.1"/>
    <property type="molecule type" value="Genomic_DNA"/>
</dbReference>
<reference evidence="3" key="2">
    <citation type="submission" date="2017-09" db="EMBL/GenBank/DDBJ databases">
        <title>FDA dAtabase for Regulatory Grade micrObial Sequences (FDA-ARGOS): Supporting development and validation of Infectious Disease Dx tests.</title>
        <authorList>
            <person name="Minogue T."/>
            <person name="Wolcott M."/>
            <person name="Wasieloski L."/>
            <person name="Aguilar W."/>
            <person name="Moore D."/>
            <person name="Tallon L."/>
            <person name="Sadzewicz L."/>
            <person name="Ott S."/>
            <person name="Zhao X."/>
            <person name="Nagaraj S."/>
            <person name="Vavikolanu K."/>
            <person name="Aluvathingal J."/>
            <person name="Nadendla S."/>
            <person name="Sichtig H."/>
        </authorList>
    </citation>
    <scope>NUCLEOTIDE SEQUENCE [LARGE SCALE GENOMIC DNA]</scope>
    <source>
        <strain evidence="3">FDAARGOS_387</strain>
    </source>
</reference>
<reference evidence="2 4" key="3">
    <citation type="submission" date="2019-03" db="EMBL/GenBank/DDBJ databases">
        <authorList>
            <consortium name="Pathogen Informatics"/>
        </authorList>
    </citation>
    <scope>NUCLEOTIDE SEQUENCE [LARGE SCALE GENOMIC DNA]</scope>
    <source>
        <strain evidence="2 4">NCTC12282</strain>
    </source>
</reference>
<evidence type="ECO:0000313" key="1">
    <source>
        <dbReference type="EMBL" id="PHI29223.1"/>
    </source>
</evidence>
<dbReference type="AlphaFoldDB" id="A0A2C6DKK0"/>
<evidence type="ECO:0000313" key="4">
    <source>
        <dbReference type="Proteomes" id="UP000373449"/>
    </source>
</evidence>
<evidence type="ECO:0000313" key="3">
    <source>
        <dbReference type="Proteomes" id="UP000224974"/>
    </source>
</evidence>
<accession>A0A2C6DKK0</accession>
<gene>
    <name evidence="1" type="ORF">CRN84_07770</name>
    <name evidence="2" type="ORF">NCTC12282_02369</name>
</gene>
<name>A0A2C6DKK0_9GAMM</name>
<proteinExistence type="predicted"/>
<keyword evidence="3" id="KW-1185">Reference proteome</keyword>
<organism evidence="1 3">
    <name type="scientific">Budvicia aquatica</name>
    <dbReference type="NCBI Taxonomy" id="82979"/>
    <lineage>
        <taxon>Bacteria</taxon>
        <taxon>Pseudomonadati</taxon>
        <taxon>Pseudomonadota</taxon>
        <taxon>Gammaproteobacteria</taxon>
        <taxon>Enterobacterales</taxon>
        <taxon>Budviciaceae</taxon>
        <taxon>Budvicia</taxon>
    </lineage>
</organism>
<sequence length="74" mass="8262">MRPVIAISITSPYVTLEKWLEMSGMKEQTARDMIKQNRIPTKPTPKGKTRSLVEINVAAMTVEALKGYDVNVNA</sequence>
<dbReference type="STRING" id="1111728.GCA_000427805_01963"/>
<protein>
    <submittedName>
        <fullName evidence="1">Regulator</fullName>
    </submittedName>
</protein>
<dbReference type="OrthoDB" id="5882137at2"/>